<dbReference type="GeneID" id="84593769"/>
<organism evidence="2">
    <name type="scientific">Aspergillus niger</name>
    <dbReference type="NCBI Taxonomy" id="5061"/>
    <lineage>
        <taxon>Eukaryota</taxon>
        <taxon>Fungi</taxon>
        <taxon>Dikarya</taxon>
        <taxon>Ascomycota</taxon>
        <taxon>Pezizomycotina</taxon>
        <taxon>Eurotiomycetes</taxon>
        <taxon>Eurotiomycetidae</taxon>
        <taxon>Eurotiales</taxon>
        <taxon>Aspergillaceae</taxon>
        <taxon>Aspergillus</taxon>
        <taxon>Aspergillus subgen. Circumdati</taxon>
    </lineage>
</organism>
<dbReference type="VEuPathDB" id="FungiDB:An18g06450"/>
<dbReference type="RefSeq" id="XP_059605038.1">
    <property type="nucleotide sequence ID" value="XM_059745888.1"/>
</dbReference>
<evidence type="ECO:0000256" key="1">
    <source>
        <dbReference type="SAM" id="MobiDB-lite"/>
    </source>
</evidence>
<protein>
    <submittedName>
        <fullName evidence="2">Uncharacterized protein</fullName>
    </submittedName>
</protein>
<proteinExistence type="predicted"/>
<name>A0AAJ8BY11_ASPNG</name>
<evidence type="ECO:0000313" key="2">
    <source>
        <dbReference type="RefSeq" id="XP_059605038.1"/>
    </source>
</evidence>
<sequence>MFLSRKIGSGLAGPKAKPTRRFGSLEHRIGLGVFQYWSRYFSWFPPREIQAGSTDKVTEVSTLQVPIRLAKDLRGTAQQQKKVSEEWRARQVNKARLDPTLESLLQAAMGGEKRETHPPKLDAEAEI</sequence>
<dbReference type="KEGG" id="ang:An18g06450"/>
<reference evidence="2" key="2">
    <citation type="submission" date="2025-08" db="UniProtKB">
        <authorList>
            <consortium name="RefSeq"/>
        </authorList>
    </citation>
    <scope>IDENTIFICATION</scope>
</reference>
<reference evidence="2" key="1">
    <citation type="submission" date="2025-02" db="EMBL/GenBank/DDBJ databases">
        <authorList>
            <consortium name="NCBI Genome Project"/>
        </authorList>
    </citation>
    <scope>NUCLEOTIDE SEQUENCE</scope>
</reference>
<feature type="region of interest" description="Disordered" evidence="1">
    <location>
        <begin position="107"/>
        <end position="127"/>
    </location>
</feature>
<accession>A0AAJ8BY11</accession>
<feature type="compositionally biased region" description="Basic and acidic residues" evidence="1">
    <location>
        <begin position="111"/>
        <end position="127"/>
    </location>
</feature>
<gene>
    <name evidence="2" type="ORF">An18g06450</name>
</gene>
<dbReference type="AlphaFoldDB" id="A0AAJ8BY11"/>